<dbReference type="AlphaFoldDB" id="A0A7L7KTF4"/>
<dbReference type="Proteomes" id="UP000514720">
    <property type="component" value="Chromosome"/>
</dbReference>
<dbReference type="Pfam" id="PF06107">
    <property type="entry name" value="DUF951"/>
    <property type="match status" value="1"/>
</dbReference>
<proteinExistence type="predicted"/>
<dbReference type="InterPro" id="IPR009296">
    <property type="entry name" value="DUF951"/>
</dbReference>
<accession>A0A7L7KTF4</accession>
<keyword evidence="2" id="KW-1185">Reference proteome</keyword>
<dbReference type="EMBL" id="CP048914">
    <property type="protein sequence ID" value="QMS85038.1"/>
    <property type="molecule type" value="Genomic_DNA"/>
</dbReference>
<dbReference type="PIRSF" id="PIRSF037263">
    <property type="entry name" value="DUF951_bac"/>
    <property type="match status" value="1"/>
</dbReference>
<dbReference type="PANTHER" id="PTHR38455">
    <property type="entry name" value="HYPOTHETICAL CYTOSOLIC PROTEIN"/>
    <property type="match status" value="1"/>
</dbReference>
<dbReference type="RefSeq" id="WP_258878664.1">
    <property type="nucleotide sequence ID" value="NZ_CP048914.1"/>
</dbReference>
<gene>
    <name evidence="1" type="ORF">G4Z02_04470</name>
</gene>
<organism evidence="1 2">
    <name type="scientific">Candidatus Xianfuyuplasma coldseepsis</name>
    <dbReference type="NCBI Taxonomy" id="2782163"/>
    <lineage>
        <taxon>Bacteria</taxon>
        <taxon>Bacillati</taxon>
        <taxon>Mycoplasmatota</taxon>
        <taxon>Mollicutes</taxon>
        <taxon>Candidatus Izemoplasmatales</taxon>
        <taxon>Candidatus Izemoplasmataceae</taxon>
        <taxon>Candidatus Xianfuyuplasma</taxon>
    </lineage>
</organism>
<reference evidence="1 2" key="1">
    <citation type="submission" date="2020-02" db="EMBL/GenBank/DDBJ databases">
        <authorList>
            <person name="Zheng R.K."/>
            <person name="Sun C.M."/>
        </authorList>
    </citation>
    <scope>NUCLEOTIDE SEQUENCE [LARGE SCALE GENOMIC DNA]</scope>
    <source>
        <strain evidence="2">zrk13</strain>
    </source>
</reference>
<evidence type="ECO:0000313" key="1">
    <source>
        <dbReference type="EMBL" id="QMS85038.1"/>
    </source>
</evidence>
<dbReference type="KEGG" id="xcl:G4Z02_04470"/>
<evidence type="ECO:0000313" key="2">
    <source>
        <dbReference type="Proteomes" id="UP000514720"/>
    </source>
</evidence>
<name>A0A7L7KTF4_9MOLU</name>
<sequence length="64" mass="7389">MHKFDLNDVLVLKKKHPCGSFEWKVIRTGADVKLQCLGCNRVVMLERPILQKRIKKVIRANSGE</sequence>
<protein>
    <submittedName>
        <fullName evidence="1">DUF951 domain-containing protein</fullName>
    </submittedName>
</protein>
<dbReference type="PANTHER" id="PTHR38455:SF1">
    <property type="entry name" value="DUF951 DOMAIN-CONTAINING PROTEIN"/>
    <property type="match status" value="1"/>
</dbReference>